<dbReference type="GO" id="GO:0016020">
    <property type="term" value="C:membrane"/>
    <property type="evidence" value="ECO:0007669"/>
    <property type="project" value="UniProtKB-SubCell"/>
</dbReference>
<dbReference type="Proteomes" id="UP000693946">
    <property type="component" value="Linkage Group LG3"/>
</dbReference>
<evidence type="ECO:0000256" key="2">
    <source>
        <dbReference type="ARBA" id="ARBA00022729"/>
    </source>
</evidence>
<dbReference type="PANTHER" id="PTHR12080:SF59">
    <property type="entry name" value="HEPATIC AND GLIAL CELL ADHESION MOLECULE"/>
    <property type="match status" value="1"/>
</dbReference>
<feature type="domain" description="Ig-like" evidence="6">
    <location>
        <begin position="158"/>
        <end position="236"/>
    </location>
</feature>
<gene>
    <name evidence="7" type="ORF">JOB18_032671</name>
</gene>
<evidence type="ECO:0000313" key="7">
    <source>
        <dbReference type="EMBL" id="KAG7497153.1"/>
    </source>
</evidence>
<keyword evidence="3 5" id="KW-0472">Membrane</keyword>
<dbReference type="PROSITE" id="PS50835">
    <property type="entry name" value="IG_LIKE"/>
    <property type="match status" value="1"/>
</dbReference>
<keyword evidence="8" id="KW-1185">Reference proteome</keyword>
<evidence type="ECO:0000313" key="8">
    <source>
        <dbReference type="Proteomes" id="UP000693946"/>
    </source>
</evidence>
<sequence>MGKFTLQKKNPRRHRCQLAGTHHLPVLTCCCASTMLRPTFVFLILKVALTRAAEVIVYRGETAVLPSRADPAWTLETIEWSTFGNDTHIATYRKTVMNLNRTRQFRGRLGLNISTGDLTIYNVTEQDAMEYSVRLKNTLKENAINSNQLTVRKRLRKPSVEKHVSLYEEGRCTVTLTCSSLDEGVDFSWEVKPPLTDVWSDKKSGVLVALLRNRTSDVEFTCTSNRTGERTSSAVTLKCENPPLPKNYNCRYGVCVVVALIVGFCTALVIQSKTVKKAFNYLKGKCVRKA</sequence>
<evidence type="ECO:0000256" key="1">
    <source>
        <dbReference type="ARBA" id="ARBA00004370"/>
    </source>
</evidence>
<dbReference type="InterPro" id="IPR003599">
    <property type="entry name" value="Ig_sub"/>
</dbReference>
<dbReference type="GO" id="GO:0005911">
    <property type="term" value="C:cell-cell junction"/>
    <property type="evidence" value="ECO:0007669"/>
    <property type="project" value="TreeGrafter"/>
</dbReference>
<proteinExistence type="predicted"/>
<dbReference type="PANTHER" id="PTHR12080">
    <property type="entry name" value="SIGNALING LYMPHOCYTIC ACTIVATION MOLECULE"/>
    <property type="match status" value="1"/>
</dbReference>
<protein>
    <submittedName>
        <fullName evidence="7">CD48 antigen-like isoform X1</fullName>
    </submittedName>
</protein>
<keyword evidence="5" id="KW-0812">Transmembrane</keyword>
<reference evidence="7 8" key="1">
    <citation type="journal article" date="2021" name="Sci. Rep.">
        <title>Chromosome anchoring in Senegalese sole (Solea senegalensis) reveals sex-associated markers and genome rearrangements in flatfish.</title>
        <authorList>
            <person name="Guerrero-Cozar I."/>
            <person name="Gomez-Garrido J."/>
            <person name="Berbel C."/>
            <person name="Martinez-Blanch J.F."/>
            <person name="Alioto T."/>
            <person name="Claros M.G."/>
            <person name="Gagnaire P.A."/>
            <person name="Manchado M."/>
        </authorList>
    </citation>
    <scope>NUCLEOTIDE SEQUENCE [LARGE SCALE GENOMIC DNA]</scope>
    <source>
        <strain evidence="7">Sse05_10M</strain>
    </source>
</reference>
<dbReference type="AlphaFoldDB" id="A0AAV6QVL3"/>
<accession>A0AAV6QVL3</accession>
<organism evidence="7 8">
    <name type="scientific">Solea senegalensis</name>
    <name type="common">Senegalese sole</name>
    <dbReference type="NCBI Taxonomy" id="28829"/>
    <lineage>
        <taxon>Eukaryota</taxon>
        <taxon>Metazoa</taxon>
        <taxon>Chordata</taxon>
        <taxon>Craniata</taxon>
        <taxon>Vertebrata</taxon>
        <taxon>Euteleostomi</taxon>
        <taxon>Actinopterygii</taxon>
        <taxon>Neopterygii</taxon>
        <taxon>Teleostei</taxon>
        <taxon>Neoteleostei</taxon>
        <taxon>Acanthomorphata</taxon>
        <taxon>Carangaria</taxon>
        <taxon>Pleuronectiformes</taxon>
        <taxon>Pleuronectoidei</taxon>
        <taxon>Soleidae</taxon>
        <taxon>Solea</taxon>
    </lineage>
</organism>
<evidence type="ECO:0000256" key="3">
    <source>
        <dbReference type="ARBA" id="ARBA00023136"/>
    </source>
</evidence>
<evidence type="ECO:0000259" key="6">
    <source>
        <dbReference type="PROSITE" id="PS50835"/>
    </source>
</evidence>
<evidence type="ECO:0000256" key="4">
    <source>
        <dbReference type="ARBA" id="ARBA00023180"/>
    </source>
</evidence>
<name>A0AAV6QVL3_SOLSE</name>
<dbReference type="InterPro" id="IPR007110">
    <property type="entry name" value="Ig-like_dom"/>
</dbReference>
<feature type="transmembrane region" description="Helical" evidence="5">
    <location>
        <begin position="251"/>
        <end position="270"/>
    </location>
</feature>
<dbReference type="SMART" id="SM00409">
    <property type="entry name" value="IG"/>
    <property type="match status" value="1"/>
</dbReference>
<dbReference type="EMBL" id="JAGKHQ010000015">
    <property type="protein sequence ID" value="KAG7497153.1"/>
    <property type="molecule type" value="Genomic_DNA"/>
</dbReference>
<keyword evidence="4" id="KW-0325">Glycoprotein</keyword>
<comment type="caution">
    <text evidence="7">The sequence shown here is derived from an EMBL/GenBank/DDBJ whole genome shotgun (WGS) entry which is preliminary data.</text>
</comment>
<comment type="subcellular location">
    <subcellularLocation>
        <location evidence="1">Membrane</location>
    </subcellularLocation>
</comment>
<keyword evidence="5" id="KW-1133">Transmembrane helix</keyword>
<evidence type="ECO:0000256" key="5">
    <source>
        <dbReference type="SAM" id="Phobius"/>
    </source>
</evidence>
<dbReference type="InterPro" id="IPR015631">
    <property type="entry name" value="CD2/SLAM_rcpt"/>
</dbReference>
<keyword evidence="2" id="KW-0732">Signal</keyword>